<protein>
    <submittedName>
        <fullName evidence="3">Uncharacterized protein</fullName>
    </submittedName>
</protein>
<accession>A0A7Y9LQB0</accession>
<sequence>MPFDGEPPNGDYAGYIDRVINRGTGTPGEQRLLKSGSGGVRARMGIPGLQKGTLGPGEQRSTGTGMPSALVAPAPTADTLPAGISKPASTTTLAAQRTNVGQGLVQTILGGAFGLWAAISLITSMFSDQGVQPYHVVQILVPALIARFLIKRGVERMRTSGQLPLQTFPPLAVSRDAEDNGGAVPTPPGSRRTRA</sequence>
<feature type="region of interest" description="Disordered" evidence="1">
    <location>
        <begin position="172"/>
        <end position="195"/>
    </location>
</feature>
<feature type="region of interest" description="Disordered" evidence="1">
    <location>
        <begin position="44"/>
        <end position="85"/>
    </location>
</feature>
<comment type="caution">
    <text evidence="3">The sequence shown here is derived from an EMBL/GenBank/DDBJ whole genome shotgun (WGS) entry which is preliminary data.</text>
</comment>
<evidence type="ECO:0000256" key="2">
    <source>
        <dbReference type="SAM" id="Phobius"/>
    </source>
</evidence>
<keyword evidence="2" id="KW-1133">Transmembrane helix</keyword>
<keyword evidence="2" id="KW-0472">Membrane</keyword>
<keyword evidence="4" id="KW-1185">Reference proteome</keyword>
<dbReference type="RefSeq" id="WP_179590210.1">
    <property type="nucleotide sequence ID" value="NZ_JACBYR010000003.1"/>
</dbReference>
<evidence type="ECO:0000313" key="4">
    <source>
        <dbReference type="Proteomes" id="UP000542125"/>
    </source>
</evidence>
<dbReference type="EMBL" id="JACBYR010000003">
    <property type="protein sequence ID" value="NYE85800.1"/>
    <property type="molecule type" value="Genomic_DNA"/>
</dbReference>
<dbReference type="Proteomes" id="UP000542125">
    <property type="component" value="Unassembled WGS sequence"/>
</dbReference>
<name>A0A7Y9LQB0_9BURK</name>
<feature type="transmembrane region" description="Helical" evidence="2">
    <location>
        <begin position="104"/>
        <end position="126"/>
    </location>
</feature>
<dbReference type="AlphaFoldDB" id="A0A7Y9LQB0"/>
<evidence type="ECO:0000313" key="3">
    <source>
        <dbReference type="EMBL" id="NYE85800.1"/>
    </source>
</evidence>
<gene>
    <name evidence="3" type="ORF">FHW18_005119</name>
</gene>
<proteinExistence type="predicted"/>
<keyword evidence="2" id="KW-0812">Transmembrane</keyword>
<organism evidence="3 4">
    <name type="scientific">Pigmentiphaga litoralis</name>
    <dbReference type="NCBI Taxonomy" id="516702"/>
    <lineage>
        <taxon>Bacteria</taxon>
        <taxon>Pseudomonadati</taxon>
        <taxon>Pseudomonadota</taxon>
        <taxon>Betaproteobacteria</taxon>
        <taxon>Burkholderiales</taxon>
        <taxon>Alcaligenaceae</taxon>
        <taxon>Pigmentiphaga</taxon>
    </lineage>
</organism>
<reference evidence="3 4" key="1">
    <citation type="submission" date="2020-07" db="EMBL/GenBank/DDBJ databases">
        <title>Genomic Encyclopedia of Type Strains, Phase IV (KMG-V): Genome sequencing to study the core and pangenomes of soil and plant-associated prokaryotes.</title>
        <authorList>
            <person name="Whitman W."/>
        </authorList>
    </citation>
    <scope>NUCLEOTIDE SEQUENCE [LARGE SCALE GENOMIC DNA]</scope>
    <source>
        <strain evidence="3 4">SAS40</strain>
    </source>
</reference>
<feature type="transmembrane region" description="Helical" evidence="2">
    <location>
        <begin position="132"/>
        <end position="150"/>
    </location>
</feature>
<evidence type="ECO:0000256" key="1">
    <source>
        <dbReference type="SAM" id="MobiDB-lite"/>
    </source>
</evidence>